<feature type="compositionally biased region" description="Polar residues" evidence="5">
    <location>
        <begin position="472"/>
        <end position="483"/>
    </location>
</feature>
<feature type="region of interest" description="Disordered" evidence="5">
    <location>
        <begin position="247"/>
        <end position="290"/>
    </location>
</feature>
<comment type="caution">
    <text evidence="8">The sequence shown here is derived from an EMBL/GenBank/DDBJ whole genome shotgun (WGS) entry which is preliminary data.</text>
</comment>
<dbReference type="UniPathway" id="UPA00143"/>
<feature type="compositionally biased region" description="Low complexity" evidence="5">
    <location>
        <begin position="20"/>
        <end position="33"/>
    </location>
</feature>
<feature type="region of interest" description="Disordered" evidence="5">
    <location>
        <begin position="1"/>
        <end position="117"/>
    </location>
</feature>
<evidence type="ECO:0000259" key="6">
    <source>
        <dbReference type="PROSITE" id="PS50097"/>
    </source>
</evidence>
<keyword evidence="3" id="KW-0833">Ubl conjugation pathway</keyword>
<dbReference type="Proteomes" id="UP000289738">
    <property type="component" value="Chromosome A10"/>
</dbReference>
<dbReference type="Pfam" id="PF03000">
    <property type="entry name" value="NPH3"/>
    <property type="match status" value="1"/>
</dbReference>
<reference evidence="8 9" key="1">
    <citation type="submission" date="2019-01" db="EMBL/GenBank/DDBJ databases">
        <title>Sequencing of cultivated peanut Arachis hypogaea provides insights into genome evolution and oil improvement.</title>
        <authorList>
            <person name="Chen X."/>
        </authorList>
    </citation>
    <scope>NUCLEOTIDE SEQUENCE [LARGE SCALE GENOMIC DNA]</scope>
    <source>
        <strain evidence="9">cv. Fuhuasheng</strain>
        <tissue evidence="8">Leaves</tissue>
    </source>
</reference>
<accession>A0A445BAZ1</accession>
<evidence type="ECO:0008006" key="10">
    <source>
        <dbReference type="Google" id="ProtNLM"/>
    </source>
</evidence>
<dbReference type="PANTHER" id="PTHR32370">
    <property type="entry name" value="OS12G0117600 PROTEIN"/>
    <property type="match status" value="1"/>
</dbReference>
<dbReference type="GO" id="GO:0012505">
    <property type="term" value="C:endomembrane system"/>
    <property type="evidence" value="ECO:0007669"/>
    <property type="project" value="UniProtKB-SubCell"/>
</dbReference>
<feature type="domain" description="BTB" evidence="6">
    <location>
        <begin position="511"/>
        <end position="573"/>
    </location>
</feature>
<evidence type="ECO:0000256" key="4">
    <source>
        <dbReference type="PROSITE-ProRule" id="PRU00982"/>
    </source>
</evidence>
<evidence type="ECO:0000313" key="8">
    <source>
        <dbReference type="EMBL" id="RYR35853.1"/>
    </source>
</evidence>
<feature type="compositionally biased region" description="Basic and acidic residues" evidence="5">
    <location>
        <begin position="399"/>
        <end position="415"/>
    </location>
</feature>
<dbReference type="InterPro" id="IPR027356">
    <property type="entry name" value="NPH3_dom"/>
</dbReference>
<feature type="compositionally biased region" description="Low complexity" evidence="5">
    <location>
        <begin position="105"/>
        <end position="116"/>
    </location>
</feature>
<proteinExistence type="inferred from homology"/>
<dbReference type="GO" id="GO:0016567">
    <property type="term" value="P:protein ubiquitination"/>
    <property type="evidence" value="ECO:0007669"/>
    <property type="project" value="UniProtKB-UniPathway"/>
</dbReference>
<gene>
    <name evidence="8" type="ORF">Ahy_A10g050956</name>
</gene>
<keyword evidence="9" id="KW-1185">Reference proteome</keyword>
<dbReference type="EMBL" id="SDMP01000010">
    <property type="protein sequence ID" value="RYR35853.1"/>
    <property type="molecule type" value="Genomic_DNA"/>
</dbReference>
<evidence type="ECO:0000256" key="2">
    <source>
        <dbReference type="ARBA" id="ARBA00004906"/>
    </source>
</evidence>
<feature type="domain" description="NPH3" evidence="7">
    <location>
        <begin position="704"/>
        <end position="957"/>
    </location>
</feature>
<dbReference type="PROSITE" id="PS50097">
    <property type="entry name" value="BTB"/>
    <property type="match status" value="1"/>
</dbReference>
<dbReference type="PROSITE" id="PS51649">
    <property type="entry name" value="NPH3"/>
    <property type="match status" value="1"/>
</dbReference>
<feature type="compositionally biased region" description="Basic and acidic residues" evidence="5">
    <location>
        <begin position="373"/>
        <end position="389"/>
    </location>
</feature>
<dbReference type="InterPro" id="IPR000210">
    <property type="entry name" value="BTB/POZ_dom"/>
</dbReference>
<feature type="compositionally biased region" description="Basic and acidic residues" evidence="5">
    <location>
        <begin position="341"/>
        <end position="364"/>
    </location>
</feature>
<comment type="similarity">
    <text evidence="4">Belongs to the NPH3 family.</text>
</comment>
<feature type="compositionally biased region" description="Basic and acidic residues" evidence="5">
    <location>
        <begin position="81"/>
        <end position="90"/>
    </location>
</feature>
<evidence type="ECO:0000313" key="9">
    <source>
        <dbReference type="Proteomes" id="UP000289738"/>
    </source>
</evidence>
<dbReference type="STRING" id="3818.A0A445BAZ1"/>
<sequence>MSKKKVSGNTMTLKDFHGGSIPSDLPLPSAPSLNMRPSDRSGYERTSSWGNRSRPHTLPPTKPFDEKTPFFTHSAHSIGRNFDEDERKPLDAVSAPRRTVTAHNSSTTTTTSAWSSPNAVSKLVHASALDKVMSSAATWQSNGPRVHVNGDDGEKEHYSDAVLARHADRVLSIDDDQVSGGGGGRNEFVGSKYSDVRPRSVASVHHDADGVQVPRSFTKLGASELQHPMPSEVSERPKLKLLPRAKASESLEPSYPDHGQVHGQGNSAKPVFDGTGNGKEAGQRPKLNLKPRSQLLEHHLEGNTERERNALFGGARPRELVLKERGVDDVVINNLDVGVEHSNRTEHPTPRTKKLPDRYVEKNEGAPAPYDRWTGKKPERKEQRVEAERVNSQAQRRNWRSDNRRNVQEVDKQQVAERPPSPKTWRKPAEEPKSSAETGSMSHGKAASAVDLAQAFSRSVSDPRVNDRFSGQRGSNNGRTQVPFSRLVGPTPTPRPQINACGTNMELEACCDVEVDINGEKIFMINKNILTTLCRKFSNLFGNLVGEKVRLKVIFKDFPGGSHGFELVARLCYCYSTSSSMSMELLSPTNVAILCSAADFLEIESMEAPSLKPHVEKFLQGIRFWTWCELIEALKQCQGLFCSKSYSYSAIVERMIVDQLIERVAFPRIIASPFACSSDRSSFQFSCDSSSINNSNCSSVDSSSWWFEDLVFLKIGLVDKVIRAMISHDFDHAIVSKFLFYYHKSNSLGDAAEAEKIETTKVVINLLSMLQVRSIPCKDLFDLNRVATSLKISRCCRNEIEKLIGALLDQATIDYLILPSPNGMNHAYDVDFVLRVMHTFFFGGSAELTSNNRLKRVVKMLHLFLLEVAPDPHLKPCEFEALIRVVPDAARESHDQLYIAMDIYLKVHAGISDHEKMRICSTLKHEKLSAEAVRHLSRNLAFPSETKPRLNINRQSRMKSLLQENDHLKSFVDSMFLKSFKNIIIDVKEDAEKRTILYDGDEEIHNSGTQMTSLKKTGNHNLSLSNAAVYYLPKFCS</sequence>
<protein>
    <recommendedName>
        <fullName evidence="10">NPH3 domain-containing protein</fullName>
    </recommendedName>
</protein>
<evidence type="ECO:0000256" key="1">
    <source>
        <dbReference type="ARBA" id="ARBA00004184"/>
    </source>
</evidence>
<organism evidence="8 9">
    <name type="scientific">Arachis hypogaea</name>
    <name type="common">Peanut</name>
    <dbReference type="NCBI Taxonomy" id="3818"/>
    <lineage>
        <taxon>Eukaryota</taxon>
        <taxon>Viridiplantae</taxon>
        <taxon>Streptophyta</taxon>
        <taxon>Embryophyta</taxon>
        <taxon>Tracheophyta</taxon>
        <taxon>Spermatophyta</taxon>
        <taxon>Magnoliopsida</taxon>
        <taxon>eudicotyledons</taxon>
        <taxon>Gunneridae</taxon>
        <taxon>Pentapetalae</taxon>
        <taxon>rosids</taxon>
        <taxon>fabids</taxon>
        <taxon>Fabales</taxon>
        <taxon>Fabaceae</taxon>
        <taxon>Papilionoideae</taxon>
        <taxon>50 kb inversion clade</taxon>
        <taxon>dalbergioids sensu lato</taxon>
        <taxon>Dalbergieae</taxon>
        <taxon>Pterocarpus clade</taxon>
        <taxon>Arachis</taxon>
    </lineage>
</organism>
<evidence type="ECO:0000256" key="5">
    <source>
        <dbReference type="SAM" id="MobiDB-lite"/>
    </source>
</evidence>
<dbReference type="Gene3D" id="3.30.710.10">
    <property type="entry name" value="Potassium Channel Kv1.1, Chain A"/>
    <property type="match status" value="1"/>
</dbReference>
<feature type="region of interest" description="Disordered" evidence="5">
    <location>
        <begin position="341"/>
        <end position="493"/>
    </location>
</feature>
<name>A0A445BAZ1_ARAHY</name>
<dbReference type="InterPro" id="IPR043454">
    <property type="entry name" value="NPH3/RPT2-like"/>
</dbReference>
<dbReference type="SUPFAM" id="SSF54695">
    <property type="entry name" value="POZ domain"/>
    <property type="match status" value="1"/>
</dbReference>
<evidence type="ECO:0000256" key="3">
    <source>
        <dbReference type="ARBA" id="ARBA00022786"/>
    </source>
</evidence>
<evidence type="ECO:0000259" key="7">
    <source>
        <dbReference type="PROSITE" id="PS51649"/>
    </source>
</evidence>
<dbReference type="AlphaFoldDB" id="A0A445BAZ1"/>
<dbReference type="InterPro" id="IPR011333">
    <property type="entry name" value="SKP1/BTB/POZ_sf"/>
</dbReference>
<comment type="subcellular location">
    <subcellularLocation>
        <location evidence="1">Endomembrane system</location>
        <topology evidence="1">Peripheral membrane protein</topology>
    </subcellularLocation>
</comment>
<comment type="pathway">
    <text evidence="2">Protein modification; protein ubiquitination.</text>
</comment>